<accession>A0A0E9PBJ9</accession>
<evidence type="ECO:0000313" key="1">
    <source>
        <dbReference type="EMBL" id="JAH01400.1"/>
    </source>
</evidence>
<reference evidence="1" key="1">
    <citation type="submission" date="2014-11" db="EMBL/GenBank/DDBJ databases">
        <authorList>
            <person name="Amaro Gonzalez C."/>
        </authorList>
    </citation>
    <scope>NUCLEOTIDE SEQUENCE</scope>
</reference>
<protein>
    <submittedName>
        <fullName evidence="1">Uncharacterized protein</fullName>
    </submittedName>
</protein>
<reference evidence="1" key="2">
    <citation type="journal article" date="2015" name="Fish Shellfish Immunol.">
        <title>Early steps in the European eel (Anguilla anguilla)-Vibrio vulnificus interaction in the gills: Role of the RtxA13 toxin.</title>
        <authorList>
            <person name="Callol A."/>
            <person name="Pajuelo D."/>
            <person name="Ebbesson L."/>
            <person name="Teles M."/>
            <person name="MacKenzie S."/>
            <person name="Amaro C."/>
        </authorList>
    </citation>
    <scope>NUCLEOTIDE SEQUENCE</scope>
</reference>
<organism evidence="1">
    <name type="scientific">Anguilla anguilla</name>
    <name type="common">European freshwater eel</name>
    <name type="synonym">Muraena anguilla</name>
    <dbReference type="NCBI Taxonomy" id="7936"/>
    <lineage>
        <taxon>Eukaryota</taxon>
        <taxon>Metazoa</taxon>
        <taxon>Chordata</taxon>
        <taxon>Craniata</taxon>
        <taxon>Vertebrata</taxon>
        <taxon>Euteleostomi</taxon>
        <taxon>Actinopterygii</taxon>
        <taxon>Neopterygii</taxon>
        <taxon>Teleostei</taxon>
        <taxon>Anguilliformes</taxon>
        <taxon>Anguillidae</taxon>
        <taxon>Anguilla</taxon>
    </lineage>
</organism>
<proteinExistence type="predicted"/>
<name>A0A0E9PBJ9_ANGAN</name>
<dbReference type="EMBL" id="GBXM01107177">
    <property type="protein sequence ID" value="JAH01400.1"/>
    <property type="molecule type" value="Transcribed_RNA"/>
</dbReference>
<dbReference type="AlphaFoldDB" id="A0A0E9PBJ9"/>
<sequence length="36" mass="4127">MRTGGCLLRFNVDFKFHGSESQEKSLAFVSSLMFQQ</sequence>